<reference evidence="1" key="1">
    <citation type="submission" date="2019-08" db="EMBL/GenBank/DDBJ databases">
        <authorList>
            <person name="Kucharzyk K."/>
            <person name="Murdoch R.W."/>
            <person name="Higgins S."/>
            <person name="Loffler F."/>
        </authorList>
    </citation>
    <scope>NUCLEOTIDE SEQUENCE</scope>
</reference>
<proteinExistence type="predicted"/>
<dbReference type="InterPro" id="IPR018989">
    <property type="entry name" value="DUF2001"/>
</dbReference>
<dbReference type="EMBL" id="VSSQ01028180">
    <property type="protein sequence ID" value="MPM77789.1"/>
    <property type="molecule type" value="Genomic_DNA"/>
</dbReference>
<name>A0A645CLI3_9ZZZZ</name>
<gene>
    <name evidence="1" type="primary">xkdM_5</name>
    <name evidence="1" type="ORF">SDC9_124797</name>
</gene>
<dbReference type="AlphaFoldDB" id="A0A645CLI3"/>
<evidence type="ECO:0000313" key="1">
    <source>
        <dbReference type="EMBL" id="MPM77789.1"/>
    </source>
</evidence>
<dbReference type="SUPFAM" id="SSF69279">
    <property type="entry name" value="Phage tail proteins"/>
    <property type="match status" value="1"/>
</dbReference>
<dbReference type="InterPro" id="IPR038628">
    <property type="entry name" value="XkdM-like_sf"/>
</dbReference>
<organism evidence="1">
    <name type="scientific">bioreactor metagenome</name>
    <dbReference type="NCBI Taxonomy" id="1076179"/>
    <lineage>
        <taxon>unclassified sequences</taxon>
        <taxon>metagenomes</taxon>
        <taxon>ecological metagenomes</taxon>
    </lineage>
</organism>
<protein>
    <submittedName>
        <fullName evidence="1">Phage-like element PBSX protein XkdM</fullName>
    </submittedName>
</protein>
<dbReference type="Gene3D" id="2.30.110.40">
    <property type="entry name" value="Phage tail tube protein"/>
    <property type="match status" value="1"/>
</dbReference>
<accession>A0A645CLI3</accession>
<dbReference type="Pfam" id="PF09393">
    <property type="entry name" value="DUF2001"/>
    <property type="match status" value="1"/>
</dbReference>
<sequence>MRGHKATYCSGEWKGTAHYNQSIFRKVWLKYKKTGKMPYFDIQVTNEDPTSSIGKQTVILKECLSKGGILAKYDADAEYLDEDIEGTFDDFEMPETFDLIDGMQ</sequence>
<comment type="caution">
    <text evidence="1">The sequence shown here is derived from an EMBL/GenBank/DDBJ whole genome shotgun (WGS) entry which is preliminary data.</text>
</comment>